<dbReference type="OrthoDB" id="9941646at2"/>
<dbReference type="RefSeq" id="WP_061161098.1">
    <property type="nucleotide sequence ID" value="NZ_FCOI02000009.1"/>
</dbReference>
<name>A0A158AY19_9BURK</name>
<accession>A0A158AY19</accession>
<keyword evidence="2" id="KW-1185">Reference proteome</keyword>
<dbReference type="EMBL" id="FCOI02000009">
    <property type="protein sequence ID" value="SAK62609.1"/>
    <property type="molecule type" value="Genomic_DNA"/>
</dbReference>
<dbReference type="AlphaFoldDB" id="A0A158AY19"/>
<evidence type="ECO:0000313" key="2">
    <source>
        <dbReference type="Proteomes" id="UP000054624"/>
    </source>
</evidence>
<evidence type="ECO:0000313" key="1">
    <source>
        <dbReference type="EMBL" id="SAK62609.1"/>
    </source>
</evidence>
<dbReference type="Proteomes" id="UP000054624">
    <property type="component" value="Unassembled WGS sequence"/>
</dbReference>
<proteinExistence type="predicted"/>
<protein>
    <submittedName>
        <fullName evidence="1">Uncharacterized protein</fullName>
    </submittedName>
</protein>
<gene>
    <name evidence="1" type="ORF">AWB76_03278</name>
</gene>
<dbReference type="STRING" id="1777137.AWB76_03278"/>
<sequence>MKRPTDRQRAAIDSLQRNGDAYRSFLEWLHEVRVDVLAECARMDDDIQIRRLQGEARCLADLISTLKPKD</sequence>
<reference evidence="2" key="1">
    <citation type="submission" date="2016-01" db="EMBL/GenBank/DDBJ databases">
        <authorList>
            <person name="Peeters Charlotte."/>
        </authorList>
    </citation>
    <scope>NUCLEOTIDE SEQUENCE [LARGE SCALE GENOMIC DNA]</scope>
</reference>
<organism evidence="1 2">
    <name type="scientific">Caballeronia temeraria</name>
    <dbReference type="NCBI Taxonomy" id="1777137"/>
    <lineage>
        <taxon>Bacteria</taxon>
        <taxon>Pseudomonadati</taxon>
        <taxon>Pseudomonadota</taxon>
        <taxon>Betaproteobacteria</taxon>
        <taxon>Burkholderiales</taxon>
        <taxon>Burkholderiaceae</taxon>
        <taxon>Caballeronia</taxon>
    </lineage>
</organism>